<comment type="caution">
    <text evidence="2">The sequence shown here is derived from an EMBL/GenBank/DDBJ whole genome shotgun (WGS) entry which is preliminary data.</text>
</comment>
<dbReference type="EMBL" id="RDQH01000342">
    <property type="protein sequence ID" value="RXH70421.1"/>
    <property type="molecule type" value="Genomic_DNA"/>
</dbReference>
<proteinExistence type="predicted"/>
<organism evidence="2 3">
    <name type="scientific">Malus domestica</name>
    <name type="common">Apple</name>
    <name type="synonym">Pyrus malus</name>
    <dbReference type="NCBI Taxonomy" id="3750"/>
    <lineage>
        <taxon>Eukaryota</taxon>
        <taxon>Viridiplantae</taxon>
        <taxon>Streptophyta</taxon>
        <taxon>Embryophyta</taxon>
        <taxon>Tracheophyta</taxon>
        <taxon>Spermatophyta</taxon>
        <taxon>Magnoliopsida</taxon>
        <taxon>eudicotyledons</taxon>
        <taxon>Gunneridae</taxon>
        <taxon>Pentapetalae</taxon>
        <taxon>rosids</taxon>
        <taxon>fabids</taxon>
        <taxon>Rosales</taxon>
        <taxon>Rosaceae</taxon>
        <taxon>Amygdaloideae</taxon>
        <taxon>Maleae</taxon>
        <taxon>Malus</taxon>
    </lineage>
</organism>
<evidence type="ECO:0000256" key="1">
    <source>
        <dbReference type="SAM" id="MobiDB-lite"/>
    </source>
</evidence>
<name>A0A498HMM9_MALDO</name>
<feature type="region of interest" description="Disordered" evidence="1">
    <location>
        <begin position="117"/>
        <end position="158"/>
    </location>
</feature>
<sequence>MNNITQLLRREFYDALKSRSCCKSRSINVNVLAAAEDRKYYDAIFVDIKANQCRDDRLTSMENCFLSRPSYKLHTLNLLKQELIDLAVVPILRRGGVVRFCLQTLVRVESLEASVGDRQNAGEEHCASNESNPKSSHADAASASQHGSSKETGNQGKN</sequence>
<keyword evidence="3" id="KW-1185">Reference proteome</keyword>
<evidence type="ECO:0000313" key="3">
    <source>
        <dbReference type="Proteomes" id="UP000290289"/>
    </source>
</evidence>
<feature type="compositionally biased region" description="Low complexity" evidence="1">
    <location>
        <begin position="138"/>
        <end position="147"/>
    </location>
</feature>
<accession>A0A498HMM9</accession>
<dbReference type="AlphaFoldDB" id="A0A498HMM9"/>
<evidence type="ECO:0000313" key="2">
    <source>
        <dbReference type="EMBL" id="RXH70421.1"/>
    </source>
</evidence>
<gene>
    <name evidence="2" type="ORF">DVH24_007677</name>
</gene>
<reference evidence="2 3" key="1">
    <citation type="submission" date="2018-10" db="EMBL/GenBank/DDBJ databases">
        <title>A high-quality apple genome assembly.</title>
        <authorList>
            <person name="Hu J."/>
        </authorList>
    </citation>
    <scope>NUCLEOTIDE SEQUENCE [LARGE SCALE GENOMIC DNA]</scope>
    <source>
        <strain evidence="3">cv. HFTH1</strain>
        <tissue evidence="2">Young leaf</tissue>
    </source>
</reference>
<dbReference type="Proteomes" id="UP000290289">
    <property type="component" value="Chromosome 16"/>
</dbReference>
<protein>
    <submittedName>
        <fullName evidence="2">Uncharacterized protein</fullName>
    </submittedName>
</protein>